<dbReference type="InterPro" id="IPR005152">
    <property type="entry name" value="Lipase_secreted"/>
</dbReference>
<reference evidence="3" key="2">
    <citation type="submission" date="2020-02" db="EMBL/GenBank/DDBJ databases">
        <authorList>
            <person name="Gilchrist C.L.M."/>
            <person name="Chooi Y.-H."/>
        </authorList>
    </citation>
    <scope>NUCLEOTIDE SEQUENCE</scope>
    <source>
        <strain evidence="3">MST-FP2251</strain>
    </source>
</reference>
<dbReference type="SUPFAM" id="SSF53474">
    <property type="entry name" value="alpha/beta-Hydrolases"/>
    <property type="match status" value="1"/>
</dbReference>
<dbReference type="PANTHER" id="PTHR34853">
    <property type="match status" value="1"/>
</dbReference>
<dbReference type="PANTHER" id="PTHR34853:SF5">
    <property type="entry name" value="LIP-DOMAIN-CONTAINING PROTEIN-RELATED"/>
    <property type="match status" value="1"/>
</dbReference>
<dbReference type="EMBL" id="VCAU01000091">
    <property type="protein sequence ID" value="KAF9885687.1"/>
    <property type="molecule type" value="Genomic_DNA"/>
</dbReference>
<dbReference type="InterPro" id="IPR029058">
    <property type="entry name" value="AB_hydrolase_fold"/>
</dbReference>
<dbReference type="Proteomes" id="UP001194746">
    <property type="component" value="Unassembled WGS sequence"/>
</dbReference>
<proteinExistence type="inferred from homology"/>
<evidence type="ECO:0008006" key="5">
    <source>
        <dbReference type="Google" id="ProtNLM"/>
    </source>
</evidence>
<dbReference type="PIRSF" id="PIRSF029171">
    <property type="entry name" value="Esterase_LipA"/>
    <property type="match status" value="1"/>
</dbReference>
<comment type="caution">
    <text evidence="3">The sequence shown here is derived from an EMBL/GenBank/DDBJ whole genome shotgun (WGS) entry which is preliminary data.</text>
</comment>
<comment type="similarity">
    <text evidence="2">Belongs to the AB hydrolase superfamily. Lipase family.</text>
</comment>
<dbReference type="Pfam" id="PF03583">
    <property type="entry name" value="LIP"/>
    <property type="match status" value="1"/>
</dbReference>
<sequence length="444" mass="47775">MSSVLVRVIGAVATLCLFLPGNNAHSIFKRQSPTLPTDDPFYTPSIGFQNEEPGTILRYRTMPYPLSKVGSQTANFKTGFQILYRTTDALGNAEATVTTLLVPHNASDDKLLSYQTGEDAVYLNCAPSYGLQQGAETSSSTPEIALISAALNQGWYVSVPDYEGPNSSVTANPQAAHATLDNIRAVLKSGSFSNLSSEARAVMWGYSGGSMASEYAAEYLSTYAPELNIVGAALGGLEPNVSASIEYVNSGPNSYLIPMALNGLAMGYPNMSQYIDQHLVSSTAATFRIPLTECLNSYQSTFSGQNIFDYFDNGMGLLTDLVPSSIYEISWLMGTRGTPKIPMYFYHGVEDEVSHIAETDALYAKYCAGGATIQYQRNLVSPHVLDGVLGAPAAISWMKDRLEGVALAPGCSVEDVVVTTLSLDDIVILGEIVYNYLNYVLGQM</sequence>
<evidence type="ECO:0000313" key="4">
    <source>
        <dbReference type="Proteomes" id="UP001194746"/>
    </source>
</evidence>
<gene>
    <name evidence="3" type="ORF">FE257_012669</name>
</gene>
<keyword evidence="1" id="KW-0378">Hydrolase</keyword>
<name>A0AAD4GQN9_ASPNN</name>
<evidence type="ECO:0000256" key="2">
    <source>
        <dbReference type="PIRNR" id="PIRNR029171"/>
    </source>
</evidence>
<dbReference type="GO" id="GO:0004806">
    <property type="term" value="F:triacylglycerol lipase activity"/>
    <property type="evidence" value="ECO:0007669"/>
    <property type="project" value="UniProtKB-UniRule"/>
</dbReference>
<dbReference type="Gene3D" id="3.40.50.1820">
    <property type="entry name" value="alpha/beta hydrolase"/>
    <property type="match status" value="1"/>
</dbReference>
<organism evidence="3 4">
    <name type="scientific">Aspergillus nanangensis</name>
    <dbReference type="NCBI Taxonomy" id="2582783"/>
    <lineage>
        <taxon>Eukaryota</taxon>
        <taxon>Fungi</taxon>
        <taxon>Dikarya</taxon>
        <taxon>Ascomycota</taxon>
        <taxon>Pezizomycotina</taxon>
        <taxon>Eurotiomycetes</taxon>
        <taxon>Eurotiomycetidae</taxon>
        <taxon>Eurotiales</taxon>
        <taxon>Aspergillaceae</taxon>
        <taxon>Aspergillus</taxon>
        <taxon>Aspergillus subgen. Circumdati</taxon>
    </lineage>
</organism>
<reference evidence="3" key="1">
    <citation type="journal article" date="2019" name="Beilstein J. Org. Chem.">
        <title>Nanangenines: drimane sesquiterpenoids as the dominant metabolite cohort of a novel Australian fungus, Aspergillus nanangensis.</title>
        <authorList>
            <person name="Lacey H.J."/>
            <person name="Gilchrist C.L.M."/>
            <person name="Crombie A."/>
            <person name="Kalaitzis J.A."/>
            <person name="Vuong D."/>
            <person name="Rutledge P.J."/>
            <person name="Turner P."/>
            <person name="Pitt J.I."/>
            <person name="Lacey E."/>
            <person name="Chooi Y.H."/>
            <person name="Piggott A.M."/>
        </authorList>
    </citation>
    <scope>NUCLEOTIDE SEQUENCE</scope>
    <source>
        <strain evidence="3">MST-FP2251</strain>
    </source>
</reference>
<feature type="chain" id="PRO_5041785716" description="Secretory lipase-domain-containing protein" evidence="2">
    <location>
        <begin position="25"/>
        <end position="444"/>
    </location>
</feature>
<evidence type="ECO:0000256" key="1">
    <source>
        <dbReference type="ARBA" id="ARBA00022801"/>
    </source>
</evidence>
<keyword evidence="4" id="KW-1185">Reference proteome</keyword>
<dbReference type="GO" id="GO:0016042">
    <property type="term" value="P:lipid catabolic process"/>
    <property type="evidence" value="ECO:0007669"/>
    <property type="project" value="UniProtKB-UniRule"/>
</dbReference>
<accession>A0AAD4GQN9</accession>
<protein>
    <recommendedName>
        <fullName evidence="5">Secretory lipase-domain-containing protein</fullName>
    </recommendedName>
</protein>
<evidence type="ECO:0000313" key="3">
    <source>
        <dbReference type="EMBL" id="KAF9885687.1"/>
    </source>
</evidence>
<keyword evidence="2" id="KW-0732">Signal</keyword>
<dbReference type="Gene3D" id="1.10.260.130">
    <property type="match status" value="1"/>
</dbReference>
<dbReference type="AlphaFoldDB" id="A0AAD4GQN9"/>
<feature type="signal peptide" evidence="2">
    <location>
        <begin position="1"/>
        <end position="24"/>
    </location>
</feature>